<dbReference type="SMART" id="SM01403">
    <property type="entry name" value="Ribosomal_S10"/>
    <property type="match status" value="1"/>
</dbReference>
<evidence type="ECO:0000256" key="1">
    <source>
        <dbReference type="ARBA" id="ARBA00007102"/>
    </source>
</evidence>
<keyword evidence="2 4" id="KW-0689">Ribosomal protein</keyword>
<evidence type="ECO:0000256" key="4">
    <source>
        <dbReference type="HAMAP-Rule" id="MF_00508"/>
    </source>
</evidence>
<evidence type="ECO:0000313" key="6">
    <source>
        <dbReference type="EMBL" id="BBA85090.1"/>
    </source>
</evidence>
<dbReference type="RefSeq" id="WP_148708439.1">
    <property type="nucleotide sequence ID" value="NZ_AP018161.1"/>
</dbReference>
<keyword evidence="7" id="KW-1185">Reference proteome</keyword>
<dbReference type="InterPro" id="IPR001848">
    <property type="entry name" value="Ribosomal_uS10"/>
</dbReference>
<organism evidence="6 7">
    <name type="scientific">endosymbiont of Rhynchophorus ferrugineus</name>
    <dbReference type="NCBI Taxonomy" id="1972133"/>
    <lineage>
        <taxon>Bacteria</taxon>
        <taxon>Pseudomonadati</taxon>
        <taxon>Pseudomonadota</taxon>
        <taxon>Gammaproteobacteria</taxon>
        <taxon>Candidatus Nardonella</taxon>
    </lineage>
</organism>
<dbReference type="InterPro" id="IPR027486">
    <property type="entry name" value="Ribosomal_uS10_dom"/>
</dbReference>
<dbReference type="PRINTS" id="PR00971">
    <property type="entry name" value="RIBOSOMALS10"/>
</dbReference>
<dbReference type="GO" id="GO:0005840">
    <property type="term" value="C:ribosome"/>
    <property type="evidence" value="ECO:0007669"/>
    <property type="project" value="UniProtKB-KW"/>
</dbReference>
<reference evidence="6 7" key="1">
    <citation type="journal article" date="2017" name="Proc. Natl. Acad. Sci. U.S.A.">
        <title>Small genome symbiont underlies cuticle hardness in beetles.</title>
        <authorList>
            <person name="Anbutsu H."/>
            <person name="Moriyama M."/>
            <person name="Nikoh N."/>
            <person name="Hosokawa T."/>
            <person name="Futahashi R."/>
            <person name="Tanahashi M."/>
            <person name="Meng X.Y."/>
            <person name="Kuriwada T."/>
            <person name="Mori N."/>
            <person name="Oshima K."/>
            <person name="Hattori M."/>
            <person name="Fujie M."/>
            <person name="Satoh N."/>
            <person name="Maeda T."/>
            <person name="Shigenobu S."/>
            <person name="Koga R."/>
            <person name="Fukatsu T."/>
        </authorList>
    </citation>
    <scope>NUCLEOTIDE SEQUENCE [LARGE SCALE GENOMIC DNA]</scope>
    <source>
        <strain evidence="6">NARRFE1</strain>
    </source>
</reference>
<dbReference type="SUPFAM" id="SSF54999">
    <property type="entry name" value="Ribosomal protein S10"/>
    <property type="match status" value="1"/>
</dbReference>
<dbReference type="PANTHER" id="PTHR11700">
    <property type="entry name" value="30S RIBOSOMAL PROTEIN S10 FAMILY MEMBER"/>
    <property type="match status" value="1"/>
</dbReference>
<keyword evidence="3 4" id="KW-0687">Ribonucleoprotein</keyword>
<dbReference type="Pfam" id="PF00338">
    <property type="entry name" value="Ribosomal_S10"/>
    <property type="match status" value="1"/>
</dbReference>
<comment type="function">
    <text evidence="4">Involved in the binding of tRNA to the ribosomes.</text>
</comment>
<evidence type="ECO:0000256" key="2">
    <source>
        <dbReference type="ARBA" id="ARBA00022980"/>
    </source>
</evidence>
<dbReference type="HAMAP" id="MF_00508">
    <property type="entry name" value="Ribosomal_uS10"/>
    <property type="match status" value="1"/>
</dbReference>
<comment type="subunit">
    <text evidence="4">Part of the 30S ribosomal subunit.</text>
</comment>
<protein>
    <recommendedName>
        <fullName evidence="4">Small ribosomal subunit protein uS10</fullName>
    </recommendedName>
</protein>
<dbReference type="GO" id="GO:1990904">
    <property type="term" value="C:ribonucleoprotein complex"/>
    <property type="evidence" value="ECO:0007669"/>
    <property type="project" value="UniProtKB-KW"/>
</dbReference>
<dbReference type="AlphaFoldDB" id="A0A2Z5T3W7"/>
<gene>
    <name evidence="4 6" type="primary">rpsJ</name>
    <name evidence="6" type="ORF">NARRFE1_01550</name>
</gene>
<dbReference type="KEGG" id="eor:NARRFE1_01550"/>
<evidence type="ECO:0000313" key="7">
    <source>
        <dbReference type="Proteomes" id="UP000289537"/>
    </source>
</evidence>
<accession>A0A2Z5T3W7</accession>
<dbReference type="GO" id="GO:0003735">
    <property type="term" value="F:structural constituent of ribosome"/>
    <property type="evidence" value="ECO:0007669"/>
    <property type="project" value="InterPro"/>
</dbReference>
<proteinExistence type="inferred from homology"/>
<dbReference type="NCBIfam" id="TIGR01049">
    <property type="entry name" value="rpsJ_bact"/>
    <property type="match status" value="1"/>
</dbReference>
<evidence type="ECO:0000256" key="3">
    <source>
        <dbReference type="ARBA" id="ARBA00023274"/>
    </source>
</evidence>
<comment type="similarity">
    <text evidence="1 4">Belongs to the universal ribosomal protein uS10 family.</text>
</comment>
<dbReference type="Proteomes" id="UP000289537">
    <property type="component" value="Chromosome"/>
</dbReference>
<sequence>MYKKLNIIKIKVKSFDIKLINFVMKEIIKVCEKSNATISGPIPLPNKRKKFIVLTSPHVNKDAREQFEFCIHNRLFYIKKYSNKLIDLLLRLNISSGIKIKIDII</sequence>
<dbReference type="OrthoDB" id="9804464at2"/>
<name>A0A2Z5T3W7_9GAMM</name>
<feature type="domain" description="Small ribosomal subunit protein uS10" evidence="5">
    <location>
        <begin position="9"/>
        <end position="103"/>
    </location>
</feature>
<dbReference type="GO" id="GO:0006412">
    <property type="term" value="P:translation"/>
    <property type="evidence" value="ECO:0007669"/>
    <property type="project" value="UniProtKB-UniRule"/>
</dbReference>
<dbReference type="GO" id="GO:0000049">
    <property type="term" value="F:tRNA binding"/>
    <property type="evidence" value="ECO:0007669"/>
    <property type="project" value="UniProtKB-UniRule"/>
</dbReference>
<dbReference type="EMBL" id="AP018161">
    <property type="protein sequence ID" value="BBA85090.1"/>
    <property type="molecule type" value="Genomic_DNA"/>
</dbReference>
<dbReference type="NCBIfam" id="NF001861">
    <property type="entry name" value="PRK00596.1"/>
    <property type="match status" value="1"/>
</dbReference>
<evidence type="ECO:0000259" key="5">
    <source>
        <dbReference type="SMART" id="SM01403"/>
    </source>
</evidence>
<dbReference type="Gene3D" id="3.30.70.600">
    <property type="entry name" value="Ribosomal protein S10 domain"/>
    <property type="match status" value="1"/>
</dbReference>
<dbReference type="InterPro" id="IPR036838">
    <property type="entry name" value="Ribosomal_uS10_dom_sf"/>
</dbReference>